<evidence type="ECO:0000256" key="4">
    <source>
        <dbReference type="ARBA" id="ARBA00013208"/>
    </source>
</evidence>
<dbReference type="CDD" id="cd06530">
    <property type="entry name" value="S26_SPase_I"/>
    <property type="match status" value="1"/>
</dbReference>
<dbReference type="PROSITE" id="PS00760">
    <property type="entry name" value="SPASE_I_2"/>
    <property type="match status" value="1"/>
</dbReference>
<keyword evidence="9" id="KW-1185">Reference proteome</keyword>
<evidence type="ECO:0000313" key="8">
    <source>
        <dbReference type="EMBL" id="MFD2662350.1"/>
    </source>
</evidence>
<evidence type="ECO:0000313" key="9">
    <source>
        <dbReference type="Proteomes" id="UP001597493"/>
    </source>
</evidence>
<keyword evidence="6" id="KW-0472">Membrane</keyword>
<dbReference type="EC" id="3.4.21.89" evidence="4 6"/>
<feature type="transmembrane region" description="Helical" evidence="6">
    <location>
        <begin position="15"/>
        <end position="38"/>
    </location>
</feature>
<dbReference type="InterPro" id="IPR019533">
    <property type="entry name" value="Peptidase_S26"/>
</dbReference>
<reference evidence="9" key="1">
    <citation type="journal article" date="2019" name="Int. J. Syst. Evol. Microbiol.">
        <title>The Global Catalogue of Microorganisms (GCM) 10K type strain sequencing project: providing services to taxonomists for standard genome sequencing and annotation.</title>
        <authorList>
            <consortium name="The Broad Institute Genomics Platform"/>
            <consortium name="The Broad Institute Genome Sequencing Center for Infectious Disease"/>
            <person name="Wu L."/>
            <person name="Ma J."/>
        </authorList>
    </citation>
    <scope>NUCLEOTIDE SEQUENCE [LARGE SCALE GENOMIC DNA]</scope>
    <source>
        <strain evidence="9">TISTR 1827</strain>
    </source>
</reference>
<dbReference type="GO" id="GO:0009003">
    <property type="term" value="F:signal peptidase activity"/>
    <property type="evidence" value="ECO:0007669"/>
    <property type="project" value="UniProtKB-EC"/>
</dbReference>
<comment type="caution">
    <text evidence="8">The sequence shown here is derived from an EMBL/GenBank/DDBJ whole genome shotgun (WGS) entry which is preliminary data.</text>
</comment>
<dbReference type="Proteomes" id="UP001597493">
    <property type="component" value="Unassembled WGS sequence"/>
</dbReference>
<name>A0ABW5R1U0_9BACL</name>
<evidence type="ECO:0000256" key="5">
    <source>
        <dbReference type="ARBA" id="ARBA00022801"/>
    </source>
</evidence>
<dbReference type="PANTHER" id="PTHR43390:SF1">
    <property type="entry name" value="CHLOROPLAST PROCESSING PEPTIDASE"/>
    <property type="match status" value="1"/>
</dbReference>
<comment type="catalytic activity">
    <reaction evidence="1 6">
        <text>Cleavage of hydrophobic, N-terminal signal or leader sequences from secreted and periplasmic proteins.</text>
        <dbReference type="EC" id="3.4.21.89"/>
    </reaction>
</comment>
<dbReference type="NCBIfam" id="TIGR02227">
    <property type="entry name" value="sigpep_I_bact"/>
    <property type="match status" value="1"/>
</dbReference>
<feature type="domain" description="Peptidase S26" evidence="7">
    <location>
        <begin position="17"/>
        <end position="171"/>
    </location>
</feature>
<keyword evidence="6" id="KW-1133">Transmembrane helix</keyword>
<protein>
    <recommendedName>
        <fullName evidence="4 6">Signal peptidase I</fullName>
        <ecNumber evidence="4 6">3.4.21.89</ecNumber>
    </recommendedName>
</protein>
<dbReference type="Pfam" id="PF10502">
    <property type="entry name" value="Peptidase_S26"/>
    <property type="match status" value="1"/>
</dbReference>
<gene>
    <name evidence="8" type="primary">lepB</name>
    <name evidence="8" type="ORF">ACFSW5_19010</name>
</gene>
<keyword evidence="6" id="KW-0645">Protease</keyword>
<dbReference type="InterPro" id="IPR036286">
    <property type="entry name" value="LexA/Signal_pep-like_sf"/>
</dbReference>
<keyword evidence="5 6" id="KW-0378">Hydrolase</keyword>
<dbReference type="RefSeq" id="WP_379276506.1">
    <property type="nucleotide sequence ID" value="NZ_JBHUGT010000021.1"/>
</dbReference>
<sequence length="181" mass="20230">MEESKTGCRGSRRRIALEWVAAVAAAMVIAFLVHRYAYAQLEVHNVSMQNTLSSGQRLIEDRWSYRFVQPKRGDIVIINGPESKLRLIKRVVALPGERLDIRDGQVWIDGSLLHEPYAVGRTEPGDGLPVPYTVETGKLVVLGDNRENSMDSRTIGPIAMTSIEGKAVLRIYPIDQFGTLR</sequence>
<dbReference type="PROSITE" id="PS00761">
    <property type="entry name" value="SPASE_I_3"/>
    <property type="match status" value="1"/>
</dbReference>
<dbReference type="Gene3D" id="2.10.109.10">
    <property type="entry name" value="Umud Fragment, subunit A"/>
    <property type="match status" value="1"/>
</dbReference>
<dbReference type="InterPro" id="IPR000223">
    <property type="entry name" value="Pept_S26A_signal_pept_1"/>
</dbReference>
<evidence type="ECO:0000256" key="2">
    <source>
        <dbReference type="ARBA" id="ARBA00004401"/>
    </source>
</evidence>
<comment type="similarity">
    <text evidence="3 6">Belongs to the peptidase S26 family.</text>
</comment>
<dbReference type="InterPro" id="IPR019758">
    <property type="entry name" value="Pept_S26A_signal_pept_1_CS"/>
</dbReference>
<proteinExistence type="inferred from homology"/>
<organism evidence="8 9">
    <name type="scientific">Paenibacillus thailandensis</name>
    <dbReference type="NCBI Taxonomy" id="393250"/>
    <lineage>
        <taxon>Bacteria</taxon>
        <taxon>Bacillati</taxon>
        <taxon>Bacillota</taxon>
        <taxon>Bacilli</taxon>
        <taxon>Bacillales</taxon>
        <taxon>Paenibacillaceae</taxon>
        <taxon>Paenibacillus</taxon>
    </lineage>
</organism>
<dbReference type="PANTHER" id="PTHR43390">
    <property type="entry name" value="SIGNAL PEPTIDASE I"/>
    <property type="match status" value="1"/>
</dbReference>
<evidence type="ECO:0000256" key="3">
    <source>
        <dbReference type="ARBA" id="ARBA00009370"/>
    </source>
</evidence>
<evidence type="ECO:0000256" key="1">
    <source>
        <dbReference type="ARBA" id="ARBA00000677"/>
    </source>
</evidence>
<accession>A0ABW5R1U0</accession>
<dbReference type="InterPro" id="IPR019757">
    <property type="entry name" value="Pept_S26A_signal_pept_1_Lys-AS"/>
</dbReference>
<comment type="subcellular location">
    <subcellularLocation>
        <location evidence="2">Cell membrane</location>
        <topology evidence="2">Single-pass type II membrane protein</topology>
    </subcellularLocation>
    <subcellularLocation>
        <location evidence="6">Membrane</location>
        <topology evidence="6">Single-pass type II membrane protein</topology>
    </subcellularLocation>
</comment>
<evidence type="ECO:0000256" key="6">
    <source>
        <dbReference type="RuleBase" id="RU362042"/>
    </source>
</evidence>
<dbReference type="EMBL" id="JBHUMY010000027">
    <property type="protein sequence ID" value="MFD2662350.1"/>
    <property type="molecule type" value="Genomic_DNA"/>
</dbReference>
<keyword evidence="6" id="KW-0812">Transmembrane</keyword>
<dbReference type="SUPFAM" id="SSF51306">
    <property type="entry name" value="LexA/Signal peptidase"/>
    <property type="match status" value="1"/>
</dbReference>
<evidence type="ECO:0000259" key="7">
    <source>
        <dbReference type="Pfam" id="PF10502"/>
    </source>
</evidence>
<dbReference type="PRINTS" id="PR00727">
    <property type="entry name" value="LEADERPTASE"/>
</dbReference>